<reference evidence="7 8" key="1">
    <citation type="journal article" date="2019" name="Mol. Ecol. Resour.">
        <title>Improving Illumina assemblies with Hi-C and long reads: an example with the North African dromedary.</title>
        <authorList>
            <person name="Elbers J.P."/>
            <person name="Rogers M.F."/>
            <person name="Perelman P.L."/>
            <person name="Proskuryakova A.A."/>
            <person name="Serdyukova N.A."/>
            <person name="Johnson W.E."/>
            <person name="Horin P."/>
            <person name="Corander J."/>
            <person name="Murphy D."/>
            <person name="Burger P.A."/>
        </authorList>
    </citation>
    <scope>NUCLEOTIDE SEQUENCE [LARGE SCALE GENOMIC DNA]</scope>
    <source>
        <strain evidence="7">Drom800</strain>
        <tissue evidence="7">Blood</tissue>
    </source>
</reference>
<evidence type="ECO:0000256" key="3">
    <source>
        <dbReference type="ARBA" id="ARBA00022490"/>
    </source>
</evidence>
<evidence type="ECO:0000313" key="8">
    <source>
        <dbReference type="Proteomes" id="UP000299084"/>
    </source>
</evidence>
<evidence type="ECO:0000259" key="6">
    <source>
        <dbReference type="Pfam" id="PF03501"/>
    </source>
</evidence>
<comment type="similarity">
    <text evidence="2">Belongs to the eukaryotic ribosomal protein eS10 family.</text>
</comment>
<keyword evidence="3" id="KW-0963">Cytoplasm</keyword>
<accession>A0A5N4EL62</accession>
<comment type="subcellular location">
    <subcellularLocation>
        <location evidence="1">Cytoplasm</location>
    </subcellularLocation>
</comment>
<keyword evidence="4 7" id="KW-0689">Ribosomal protein</keyword>
<dbReference type="Gene3D" id="1.10.10.10">
    <property type="entry name" value="Winged helix-like DNA-binding domain superfamily/Winged helix DNA-binding domain"/>
    <property type="match status" value="1"/>
</dbReference>
<dbReference type="InterPro" id="IPR005326">
    <property type="entry name" value="Plectin_eS10_N"/>
</dbReference>
<evidence type="ECO:0000256" key="1">
    <source>
        <dbReference type="ARBA" id="ARBA00004496"/>
    </source>
</evidence>
<dbReference type="AlphaFoldDB" id="A0A5N4EL62"/>
<dbReference type="InterPro" id="IPR036388">
    <property type="entry name" value="WH-like_DNA-bd_sf"/>
</dbReference>
<dbReference type="PANTHER" id="PTHR12146">
    <property type="entry name" value="40S RIBOSOMAL PROTEIN S10"/>
    <property type="match status" value="1"/>
</dbReference>
<evidence type="ECO:0000256" key="5">
    <source>
        <dbReference type="ARBA" id="ARBA00023274"/>
    </source>
</evidence>
<dbReference type="Pfam" id="PF03501">
    <property type="entry name" value="S10_plectin"/>
    <property type="match status" value="1"/>
</dbReference>
<evidence type="ECO:0000256" key="4">
    <source>
        <dbReference type="ARBA" id="ARBA00022980"/>
    </source>
</evidence>
<comment type="caution">
    <text evidence="7">The sequence shown here is derived from an EMBL/GenBank/DDBJ whole genome shotgun (WGS) entry which is preliminary data.</text>
</comment>
<dbReference type="EMBL" id="JWIN03000001">
    <property type="protein sequence ID" value="KAB1284090.1"/>
    <property type="molecule type" value="Genomic_DNA"/>
</dbReference>
<keyword evidence="5" id="KW-0687">Ribonucleoprotein</keyword>
<name>A0A5N4EL62_CAMDR</name>
<dbReference type="InterPro" id="IPR037447">
    <property type="entry name" value="Ribosomal_eS10"/>
</dbReference>
<keyword evidence="8" id="KW-1185">Reference proteome</keyword>
<dbReference type="GO" id="GO:0003735">
    <property type="term" value="F:structural constituent of ribosome"/>
    <property type="evidence" value="ECO:0007669"/>
    <property type="project" value="TreeGrafter"/>
</dbReference>
<sequence length="78" mass="9468">MTKKDWIATYELLFQEQVMVARKDVHMPKHPELADKDVPNFHIMKAMQSYITWLQEGQLAWRHSYWYLSNKGTQYFCD</sequence>
<feature type="domain" description="Plectin/eS10 N-terminal" evidence="6">
    <location>
        <begin position="1"/>
        <end position="77"/>
    </location>
</feature>
<evidence type="ECO:0000256" key="2">
    <source>
        <dbReference type="ARBA" id="ARBA00007278"/>
    </source>
</evidence>
<protein>
    <submittedName>
        <fullName evidence="7">40S ribosomal protein S10</fullName>
    </submittedName>
</protein>
<evidence type="ECO:0000313" key="7">
    <source>
        <dbReference type="EMBL" id="KAB1284090.1"/>
    </source>
</evidence>
<dbReference type="GO" id="GO:0022627">
    <property type="term" value="C:cytosolic small ribosomal subunit"/>
    <property type="evidence" value="ECO:0007669"/>
    <property type="project" value="TreeGrafter"/>
</dbReference>
<dbReference type="PANTHER" id="PTHR12146:SF0">
    <property type="entry name" value="RIBOSOMAL PROTEIN S10"/>
    <property type="match status" value="1"/>
</dbReference>
<organism evidence="7 8">
    <name type="scientific">Camelus dromedarius</name>
    <name type="common">Dromedary</name>
    <name type="synonym">Arabian camel</name>
    <dbReference type="NCBI Taxonomy" id="9838"/>
    <lineage>
        <taxon>Eukaryota</taxon>
        <taxon>Metazoa</taxon>
        <taxon>Chordata</taxon>
        <taxon>Craniata</taxon>
        <taxon>Vertebrata</taxon>
        <taxon>Euteleostomi</taxon>
        <taxon>Mammalia</taxon>
        <taxon>Eutheria</taxon>
        <taxon>Laurasiatheria</taxon>
        <taxon>Artiodactyla</taxon>
        <taxon>Tylopoda</taxon>
        <taxon>Camelidae</taxon>
        <taxon>Camelus</taxon>
    </lineage>
</organism>
<gene>
    <name evidence="7" type="ORF">Cadr_000000516</name>
</gene>
<proteinExistence type="inferred from homology"/>
<dbReference type="Proteomes" id="UP000299084">
    <property type="component" value="Unassembled WGS sequence"/>
</dbReference>
<dbReference type="GO" id="GO:0003723">
    <property type="term" value="F:RNA binding"/>
    <property type="evidence" value="ECO:0007669"/>
    <property type="project" value="TreeGrafter"/>
</dbReference>